<dbReference type="AlphaFoldDB" id="A0A9N9H910"/>
<feature type="region of interest" description="Disordered" evidence="1">
    <location>
        <begin position="1"/>
        <end position="65"/>
    </location>
</feature>
<comment type="caution">
    <text evidence="2">The sequence shown here is derived from an EMBL/GenBank/DDBJ whole genome shotgun (WGS) entry which is preliminary data.</text>
</comment>
<feature type="non-terminal residue" evidence="2">
    <location>
        <position position="82"/>
    </location>
</feature>
<evidence type="ECO:0000313" key="3">
    <source>
        <dbReference type="Proteomes" id="UP000789572"/>
    </source>
</evidence>
<keyword evidence="3" id="KW-1185">Reference proteome</keyword>
<feature type="compositionally biased region" description="Basic and acidic residues" evidence="1">
    <location>
        <begin position="1"/>
        <end position="17"/>
    </location>
</feature>
<accession>A0A9N9H910</accession>
<dbReference type="Proteomes" id="UP000789572">
    <property type="component" value="Unassembled WGS sequence"/>
</dbReference>
<gene>
    <name evidence="2" type="ORF">POCULU_LOCUS10815</name>
</gene>
<feature type="compositionally biased region" description="Basic and acidic residues" evidence="1">
    <location>
        <begin position="50"/>
        <end position="65"/>
    </location>
</feature>
<sequence length="82" mass="8795">DVNDSRSEITEANEHGHSHNGSLGSNKRHLEDKSAELTTEASGTSGGAERSAKRISENPETKAQTEKLCGAIIALGIFYRNL</sequence>
<proteinExistence type="predicted"/>
<evidence type="ECO:0000256" key="1">
    <source>
        <dbReference type="SAM" id="MobiDB-lite"/>
    </source>
</evidence>
<protein>
    <submittedName>
        <fullName evidence="2">8675_t:CDS:1</fullName>
    </submittedName>
</protein>
<organism evidence="2 3">
    <name type="scientific">Paraglomus occultum</name>
    <dbReference type="NCBI Taxonomy" id="144539"/>
    <lineage>
        <taxon>Eukaryota</taxon>
        <taxon>Fungi</taxon>
        <taxon>Fungi incertae sedis</taxon>
        <taxon>Mucoromycota</taxon>
        <taxon>Glomeromycotina</taxon>
        <taxon>Glomeromycetes</taxon>
        <taxon>Paraglomerales</taxon>
        <taxon>Paraglomeraceae</taxon>
        <taxon>Paraglomus</taxon>
    </lineage>
</organism>
<dbReference type="EMBL" id="CAJVPJ010006367">
    <property type="protein sequence ID" value="CAG8668186.1"/>
    <property type="molecule type" value="Genomic_DNA"/>
</dbReference>
<name>A0A9N9H910_9GLOM</name>
<reference evidence="2" key="1">
    <citation type="submission" date="2021-06" db="EMBL/GenBank/DDBJ databases">
        <authorList>
            <person name="Kallberg Y."/>
            <person name="Tangrot J."/>
            <person name="Rosling A."/>
        </authorList>
    </citation>
    <scope>NUCLEOTIDE SEQUENCE</scope>
    <source>
        <strain evidence="2">IA702</strain>
    </source>
</reference>
<evidence type="ECO:0000313" key="2">
    <source>
        <dbReference type="EMBL" id="CAG8668186.1"/>
    </source>
</evidence>